<feature type="disulfide bond" evidence="9">
    <location>
        <begin position="53"/>
        <end position="65"/>
    </location>
</feature>
<evidence type="ECO:0000256" key="1">
    <source>
        <dbReference type="ARBA" id="ARBA00004167"/>
    </source>
</evidence>
<dbReference type="SUPFAM" id="SSF57424">
    <property type="entry name" value="LDL receptor-like module"/>
    <property type="match status" value="3"/>
</dbReference>
<keyword evidence="11" id="KW-1185">Reference proteome</keyword>
<keyword evidence="10" id="KW-0449">Lipoprotein</keyword>
<comment type="caution">
    <text evidence="10">The sequence shown here is derived from an EMBL/GenBank/DDBJ whole genome shotgun (WGS) entry which is preliminary data.</text>
</comment>
<evidence type="ECO:0000256" key="5">
    <source>
        <dbReference type="ARBA" id="ARBA00023136"/>
    </source>
</evidence>
<dbReference type="PROSITE" id="PS01209">
    <property type="entry name" value="LDLRA_1"/>
    <property type="match status" value="2"/>
</dbReference>
<dbReference type="PANTHER" id="PTHR22722:SF12">
    <property type="entry name" value="EGF-LIKE DOMAIN-CONTAINING PROTEIN"/>
    <property type="match status" value="1"/>
</dbReference>
<dbReference type="InterPro" id="IPR051221">
    <property type="entry name" value="LDLR-related"/>
</dbReference>
<dbReference type="OMA" id="NAINDCT"/>
<feature type="disulfide bond" evidence="9">
    <location>
        <begin position="111"/>
        <end position="126"/>
    </location>
</feature>
<evidence type="ECO:0000256" key="4">
    <source>
        <dbReference type="ARBA" id="ARBA00022989"/>
    </source>
</evidence>
<evidence type="ECO:0000256" key="2">
    <source>
        <dbReference type="ARBA" id="ARBA00022692"/>
    </source>
</evidence>
<keyword evidence="6 9" id="KW-1015">Disulfide bond</keyword>
<feature type="disulfide bond" evidence="9">
    <location>
        <begin position="99"/>
        <end position="117"/>
    </location>
</feature>
<proteinExistence type="predicted"/>
<dbReference type="Pfam" id="PF00057">
    <property type="entry name" value="Ldl_recept_a"/>
    <property type="match status" value="3"/>
</dbReference>
<dbReference type="CDD" id="cd00112">
    <property type="entry name" value="LDLa"/>
    <property type="match status" value="2"/>
</dbReference>
<evidence type="ECO:0000256" key="7">
    <source>
        <dbReference type="ARBA" id="ARBA00023170"/>
    </source>
</evidence>
<feature type="disulfide bond" evidence="9">
    <location>
        <begin position="72"/>
        <end position="87"/>
    </location>
</feature>
<evidence type="ECO:0000256" key="8">
    <source>
        <dbReference type="ARBA" id="ARBA00023180"/>
    </source>
</evidence>
<sequence>MSDEAGCPSTCKPNEIFCTVDRKCLKDHEICNGVNDCSDEMDEFECEKIIPRCDKDSYECFDESCIPKSKVCDGKNDCGDWSDEQDCLEKKCEDFGAYCDDGTCLNHDKLCDGNYDCLDFSDERSCK</sequence>
<evidence type="ECO:0000313" key="10">
    <source>
        <dbReference type="EMBL" id="KII65736.1"/>
    </source>
</evidence>
<dbReference type="Proteomes" id="UP000031668">
    <property type="component" value="Unassembled WGS sequence"/>
</dbReference>
<accession>A0A0C2MF32</accession>
<comment type="subcellular location">
    <subcellularLocation>
        <location evidence="1">Membrane</location>
        <topology evidence="1">Single-pass membrane protein</topology>
    </subcellularLocation>
</comment>
<dbReference type="AlphaFoldDB" id="A0A0C2MF32"/>
<dbReference type="PROSITE" id="PS50068">
    <property type="entry name" value="LDLRA_2"/>
    <property type="match status" value="3"/>
</dbReference>
<dbReference type="GO" id="GO:0042562">
    <property type="term" value="F:hormone binding"/>
    <property type="evidence" value="ECO:0007669"/>
    <property type="project" value="TreeGrafter"/>
</dbReference>
<dbReference type="GO" id="GO:0016324">
    <property type="term" value="C:apical plasma membrane"/>
    <property type="evidence" value="ECO:0007669"/>
    <property type="project" value="TreeGrafter"/>
</dbReference>
<keyword evidence="3" id="KW-0677">Repeat</keyword>
<keyword evidence="8" id="KW-0325">Glycoprotein</keyword>
<dbReference type="InterPro" id="IPR002172">
    <property type="entry name" value="LDrepeatLR_classA_rpt"/>
</dbReference>
<evidence type="ECO:0000256" key="9">
    <source>
        <dbReference type="PROSITE-ProRule" id="PRU00124"/>
    </source>
</evidence>
<name>A0A0C2MF32_THEKT</name>
<dbReference type="InterPro" id="IPR023415">
    <property type="entry name" value="LDLR_class-A_CS"/>
</dbReference>
<dbReference type="Gene3D" id="4.10.400.10">
    <property type="entry name" value="Low-density Lipoprotein Receptor"/>
    <property type="match status" value="3"/>
</dbReference>
<keyword evidence="4" id="KW-1133">Transmembrane helix</keyword>
<reference evidence="10 11" key="1">
    <citation type="journal article" date="2014" name="Genome Biol. Evol.">
        <title>The genome of the myxosporean Thelohanellus kitauei shows adaptations to nutrient acquisition within its fish host.</title>
        <authorList>
            <person name="Yang Y."/>
            <person name="Xiong J."/>
            <person name="Zhou Z."/>
            <person name="Huo F."/>
            <person name="Miao W."/>
            <person name="Ran C."/>
            <person name="Liu Y."/>
            <person name="Zhang J."/>
            <person name="Feng J."/>
            <person name="Wang M."/>
            <person name="Wang M."/>
            <person name="Wang L."/>
            <person name="Yao B."/>
        </authorList>
    </citation>
    <scope>NUCLEOTIDE SEQUENCE [LARGE SCALE GENOMIC DNA]</scope>
    <source>
        <strain evidence="10">Wuqing</strain>
    </source>
</reference>
<dbReference type="SMART" id="SM00192">
    <property type="entry name" value="LDLa"/>
    <property type="match status" value="3"/>
</dbReference>
<keyword evidence="5" id="KW-0472">Membrane</keyword>
<dbReference type="OrthoDB" id="10063075at2759"/>
<keyword evidence="2" id="KW-0812">Transmembrane</keyword>
<dbReference type="InterPro" id="IPR036055">
    <property type="entry name" value="LDL_receptor-like_sf"/>
</dbReference>
<organism evidence="10 11">
    <name type="scientific">Thelohanellus kitauei</name>
    <name type="common">Myxosporean</name>
    <dbReference type="NCBI Taxonomy" id="669202"/>
    <lineage>
        <taxon>Eukaryota</taxon>
        <taxon>Metazoa</taxon>
        <taxon>Cnidaria</taxon>
        <taxon>Myxozoa</taxon>
        <taxon>Myxosporea</taxon>
        <taxon>Bivalvulida</taxon>
        <taxon>Platysporina</taxon>
        <taxon>Myxobolidae</taxon>
        <taxon>Thelohanellus</taxon>
    </lineage>
</organism>
<evidence type="ECO:0000256" key="6">
    <source>
        <dbReference type="ARBA" id="ARBA00023157"/>
    </source>
</evidence>
<comment type="caution">
    <text evidence="9">Lacks conserved residue(s) required for the propagation of feature annotation.</text>
</comment>
<dbReference type="PANTHER" id="PTHR22722">
    <property type="entry name" value="LOW-DENSITY LIPOPROTEIN RECEPTOR-RELATED PROTEIN 2-RELATED"/>
    <property type="match status" value="1"/>
</dbReference>
<keyword evidence="7 10" id="KW-0675">Receptor</keyword>
<feature type="disulfide bond" evidence="9">
    <location>
        <begin position="92"/>
        <end position="104"/>
    </location>
</feature>
<dbReference type="GO" id="GO:0043235">
    <property type="term" value="C:receptor complex"/>
    <property type="evidence" value="ECO:0007669"/>
    <property type="project" value="TreeGrafter"/>
</dbReference>
<dbReference type="PRINTS" id="PR00261">
    <property type="entry name" value="LDLRECEPTOR"/>
</dbReference>
<evidence type="ECO:0000313" key="11">
    <source>
        <dbReference type="Proteomes" id="UP000031668"/>
    </source>
</evidence>
<dbReference type="GO" id="GO:0006898">
    <property type="term" value="P:receptor-mediated endocytosis"/>
    <property type="evidence" value="ECO:0007669"/>
    <property type="project" value="TreeGrafter"/>
</dbReference>
<feature type="disulfide bond" evidence="9">
    <location>
        <begin position="60"/>
        <end position="78"/>
    </location>
</feature>
<evidence type="ECO:0000256" key="3">
    <source>
        <dbReference type="ARBA" id="ARBA00022737"/>
    </source>
</evidence>
<dbReference type="EMBL" id="JWZT01003733">
    <property type="protein sequence ID" value="KII65736.1"/>
    <property type="molecule type" value="Genomic_DNA"/>
</dbReference>
<protein>
    <submittedName>
        <fullName evidence="10">Low-density lipoprotein receptor-related protein 2</fullName>
    </submittedName>
</protein>
<feature type="disulfide bond" evidence="9">
    <location>
        <begin position="31"/>
        <end position="46"/>
    </location>
</feature>
<gene>
    <name evidence="10" type="ORF">RF11_04368</name>
</gene>